<accession>A0ABV3L595</accession>
<dbReference type="RefSeq" id="WP_366192537.1">
    <property type="nucleotide sequence ID" value="NZ_JBFBVU010000007.1"/>
</dbReference>
<keyword evidence="2 9" id="KW-0548">Nucleotidyltransferase</keyword>
<keyword evidence="10" id="KW-1185">Reference proteome</keyword>
<dbReference type="GO" id="GO:0016779">
    <property type="term" value="F:nucleotidyltransferase activity"/>
    <property type="evidence" value="ECO:0007669"/>
    <property type="project" value="UniProtKB-KW"/>
</dbReference>
<dbReference type="PANTHER" id="PTHR30621:SF0">
    <property type="entry name" value="BIFUNCTIONAL GLUTAMINE SYNTHETASE ADENYLYLTRANSFERASE_ADENYLYL-REMOVING ENZYME"/>
    <property type="match status" value="1"/>
</dbReference>
<evidence type="ECO:0000256" key="4">
    <source>
        <dbReference type="ARBA" id="ARBA00022840"/>
    </source>
</evidence>
<dbReference type="InterPro" id="IPR013546">
    <property type="entry name" value="PII_UdlTrfase/GS_AdlTrfase"/>
</dbReference>
<organism evidence="9 10">
    <name type="scientific">Meridianimarinicoccus marinus</name>
    <dbReference type="NCBI Taxonomy" id="3231483"/>
    <lineage>
        <taxon>Bacteria</taxon>
        <taxon>Pseudomonadati</taxon>
        <taxon>Pseudomonadota</taxon>
        <taxon>Alphaproteobacteria</taxon>
        <taxon>Rhodobacterales</taxon>
        <taxon>Paracoccaceae</taxon>
        <taxon>Meridianimarinicoccus</taxon>
    </lineage>
</organism>
<dbReference type="InterPro" id="IPR043519">
    <property type="entry name" value="NT_sf"/>
</dbReference>
<dbReference type="CDD" id="cd05401">
    <property type="entry name" value="NT_GlnE_GlnD_like"/>
    <property type="match status" value="2"/>
</dbReference>
<keyword evidence="6" id="KW-0511">Multifunctional enzyme</keyword>
<evidence type="ECO:0000313" key="9">
    <source>
        <dbReference type="EMBL" id="MEV8466749.1"/>
    </source>
</evidence>
<gene>
    <name evidence="9" type="ORF">AB0T83_08160</name>
</gene>
<evidence type="ECO:0000256" key="3">
    <source>
        <dbReference type="ARBA" id="ARBA00022741"/>
    </source>
</evidence>
<keyword evidence="5" id="KW-0460">Magnesium</keyword>
<evidence type="ECO:0000313" key="10">
    <source>
        <dbReference type="Proteomes" id="UP001553161"/>
    </source>
</evidence>
<dbReference type="Proteomes" id="UP001553161">
    <property type="component" value="Unassembled WGS sequence"/>
</dbReference>
<dbReference type="SUPFAM" id="SSF81301">
    <property type="entry name" value="Nucleotidyltransferase"/>
    <property type="match status" value="2"/>
</dbReference>
<dbReference type="EMBL" id="JBFBVU010000007">
    <property type="protein sequence ID" value="MEV8466749.1"/>
    <property type="molecule type" value="Genomic_DNA"/>
</dbReference>
<evidence type="ECO:0000256" key="1">
    <source>
        <dbReference type="ARBA" id="ARBA00022679"/>
    </source>
</evidence>
<feature type="domain" description="Glutamate-ammonia ligase adenylyltransferase repeated" evidence="7">
    <location>
        <begin position="40"/>
        <end position="276"/>
    </location>
</feature>
<keyword evidence="3" id="KW-0547">Nucleotide-binding</keyword>
<feature type="domain" description="Glutamate-ammonia ligase adenylyltransferase repeated" evidence="7">
    <location>
        <begin position="527"/>
        <end position="769"/>
    </location>
</feature>
<dbReference type="SUPFAM" id="SSF81593">
    <property type="entry name" value="Nucleotidyltransferase substrate binding subunit/domain"/>
    <property type="match status" value="2"/>
</dbReference>
<protein>
    <submittedName>
        <fullName evidence="9">Glutamine-synthetase adenylyltransferase</fullName>
    </submittedName>
</protein>
<feature type="domain" description="PII-uridylyltransferase/Glutamine-synthetase adenylyltransferase" evidence="8">
    <location>
        <begin position="298"/>
        <end position="438"/>
    </location>
</feature>
<dbReference type="Gene3D" id="3.30.460.10">
    <property type="entry name" value="Beta Polymerase, domain 2"/>
    <property type="match status" value="2"/>
</dbReference>
<keyword evidence="1" id="KW-0808">Transferase</keyword>
<evidence type="ECO:0000259" key="8">
    <source>
        <dbReference type="Pfam" id="PF08335"/>
    </source>
</evidence>
<evidence type="ECO:0000259" key="7">
    <source>
        <dbReference type="Pfam" id="PF03710"/>
    </source>
</evidence>
<keyword evidence="4" id="KW-0067">ATP-binding</keyword>
<dbReference type="InterPro" id="IPR023057">
    <property type="entry name" value="GlnE"/>
</dbReference>
<dbReference type="Gene3D" id="1.20.120.330">
    <property type="entry name" value="Nucleotidyltransferases domain 2"/>
    <property type="match status" value="2"/>
</dbReference>
<reference evidence="9 10" key="1">
    <citation type="submission" date="2024-07" db="EMBL/GenBank/DDBJ databases">
        <authorList>
            <person name="Kang M."/>
        </authorList>
    </citation>
    <scope>NUCLEOTIDE SEQUENCE [LARGE SCALE GENOMIC DNA]</scope>
    <source>
        <strain evidence="9 10">DFM31</strain>
    </source>
</reference>
<evidence type="ECO:0000256" key="6">
    <source>
        <dbReference type="ARBA" id="ARBA00023268"/>
    </source>
</evidence>
<comment type="caution">
    <text evidence="9">The sequence shown here is derived from an EMBL/GenBank/DDBJ whole genome shotgun (WGS) entry which is preliminary data.</text>
</comment>
<dbReference type="Pfam" id="PF03710">
    <property type="entry name" value="GlnE"/>
    <property type="match status" value="2"/>
</dbReference>
<sequence length="930" mass="101157">MTFADQITRAPIPHDTVLAQDALSHLGWASGRTRELLCGTAGCSPYLAGLMTRHRDWLETALDQDPAAVIAAEIAALQPGPASDTGKALRLAKQRVALLTGLADLGGVWGLDAVTGALTQLADRGTDVALKSALIQPLTRGKIPGQSLDDLDHAAGLTVLAMGKMGAFELNYSSDIDLICLFDDSRFDGPDVMEARAIFIKAVRQAMGLLSDNTGDGYVFRTDLRLRPDPSVTPVVVSITAAERYYEALGRAWERAAYVKARPCAGDLKAGHRFLKDIRPFIWRRHLDFATIHEAQDMRLKIRAQKGRASESLDGRNVKLSPGGIREIEFFTQTRQLIAGGRDPELRMRETRRGLAALAEKGWVTTDVATTLDADYLALREMEHRLQMVQDAQTHALPSAEDGWQRLADFTGGGDVAQLKDTLRERFERVYALTEEFFAPERAESLLPEMTGTAEKVVDRWKSYPALRSERAQEIFARILPKLLAGFQRAADPDGAILQFDGFLRGLPAGVQVFSLFEANPQLIDLMVDISSTAPALAQYLSNNSGVLDAVIGGDFFDAWPGSTRLTEELTALLDNPDLDYELRLDTTRHWQKDWHFRIGVHHLRGLISPDEAAAEYSDLAEAVVQGMWQATCAEFARKHGAVPGSRAIVLGMGSLGARKLGARSDLDLIVIYDAPVDAQSDGKRPLEARTYFARLTKALVTSLSAQTAAGTLYEVDMRLRPSGRQGPAAASWASFQTYQRKEAWTWEHLALTRARVVAGNEGLGEAFEDFRCKLLAEPQDRAKVLRDLADMRRRLSEAKPRSGVWDVSNGPGGLQDIELFGQAIALLAGDPETASAAQLRLETDLASPEARAKLLEIGTLLAAVKSVARLLTGRGLEPSRLGQGGLAMLLRDGKCDDLEALEVALDAATTTAAGIIDVAINAGEGADVA</sequence>
<dbReference type="PANTHER" id="PTHR30621">
    <property type="entry name" value="GLUTAMINE SYNTHETASE ADENYLYLTRANSFERASE"/>
    <property type="match status" value="1"/>
</dbReference>
<evidence type="ECO:0000256" key="5">
    <source>
        <dbReference type="ARBA" id="ARBA00022842"/>
    </source>
</evidence>
<dbReference type="Pfam" id="PF08335">
    <property type="entry name" value="GlnD_UR_UTase"/>
    <property type="match status" value="1"/>
</dbReference>
<dbReference type="InterPro" id="IPR005190">
    <property type="entry name" value="GlnE_rpt_dom"/>
</dbReference>
<name>A0ABV3L595_9RHOB</name>
<proteinExistence type="predicted"/>
<evidence type="ECO:0000256" key="2">
    <source>
        <dbReference type="ARBA" id="ARBA00022695"/>
    </source>
</evidence>